<proteinExistence type="predicted"/>
<dbReference type="Gene3D" id="3.40.630.30">
    <property type="match status" value="1"/>
</dbReference>
<dbReference type="EMBL" id="VSSQ01139370">
    <property type="protein sequence ID" value="MPN61994.1"/>
    <property type="molecule type" value="Genomic_DNA"/>
</dbReference>
<dbReference type="SUPFAM" id="SSF55729">
    <property type="entry name" value="Acyl-CoA N-acyltransferases (Nat)"/>
    <property type="match status" value="1"/>
</dbReference>
<reference evidence="2" key="1">
    <citation type="submission" date="2019-08" db="EMBL/GenBank/DDBJ databases">
        <authorList>
            <person name="Kucharzyk K."/>
            <person name="Murdoch R.W."/>
            <person name="Higgins S."/>
            <person name="Loffler F."/>
        </authorList>
    </citation>
    <scope>NUCLEOTIDE SEQUENCE</scope>
</reference>
<dbReference type="PANTHER" id="PTHR41368">
    <property type="entry name" value="PROTEIN YGHO"/>
    <property type="match status" value="1"/>
</dbReference>
<comment type="caution">
    <text evidence="2">The sequence shown here is derived from an EMBL/GenBank/DDBJ whole genome shotgun (WGS) entry which is preliminary data.</text>
</comment>
<evidence type="ECO:0000313" key="2">
    <source>
        <dbReference type="EMBL" id="MPN61994.1"/>
    </source>
</evidence>
<dbReference type="CDD" id="cd04301">
    <property type="entry name" value="NAT_SF"/>
    <property type="match status" value="1"/>
</dbReference>
<gene>
    <name evidence="2" type="ORF">SDC9_209740</name>
</gene>
<dbReference type="InterPro" id="IPR000182">
    <property type="entry name" value="GNAT_dom"/>
</dbReference>
<dbReference type="GO" id="GO:0016747">
    <property type="term" value="F:acyltransferase activity, transferring groups other than amino-acyl groups"/>
    <property type="evidence" value="ECO:0007669"/>
    <property type="project" value="InterPro"/>
</dbReference>
<sequence length="144" mass="16794">MVELDEAQIKRYVAKFLPLIKMDYACFVMDESERMVAFGVCAPSLEKAFKATRGRLLPTGMFRVLWAMDHNDTLDMFLIAVRPEYQGQGVNAIVMDKLLQSALRNGIQYAETGPMLECNDKIRAQWRHFDTEQHKRRRCYIKEL</sequence>
<evidence type="ECO:0000259" key="1">
    <source>
        <dbReference type="Pfam" id="PF00583"/>
    </source>
</evidence>
<protein>
    <recommendedName>
        <fullName evidence="1">N-acetyltransferase domain-containing protein</fullName>
    </recommendedName>
</protein>
<feature type="domain" description="N-acetyltransferase" evidence="1">
    <location>
        <begin position="21"/>
        <end position="109"/>
    </location>
</feature>
<dbReference type="PANTHER" id="PTHR41368:SF1">
    <property type="entry name" value="PROTEIN YGHO"/>
    <property type="match status" value="1"/>
</dbReference>
<dbReference type="InterPro" id="IPR016181">
    <property type="entry name" value="Acyl_CoA_acyltransferase"/>
</dbReference>
<dbReference type="InterPro" id="IPR039968">
    <property type="entry name" value="BcerS-like"/>
</dbReference>
<organism evidence="2">
    <name type="scientific">bioreactor metagenome</name>
    <dbReference type="NCBI Taxonomy" id="1076179"/>
    <lineage>
        <taxon>unclassified sequences</taxon>
        <taxon>metagenomes</taxon>
        <taxon>ecological metagenomes</taxon>
    </lineage>
</organism>
<dbReference type="AlphaFoldDB" id="A0A645JNU9"/>
<dbReference type="Pfam" id="PF00583">
    <property type="entry name" value="Acetyltransf_1"/>
    <property type="match status" value="1"/>
</dbReference>
<name>A0A645JNU9_9ZZZZ</name>
<accession>A0A645JNU9</accession>